<evidence type="ECO:0000313" key="7">
    <source>
        <dbReference type="EMBL" id="GAP14334.1"/>
    </source>
</evidence>
<dbReference type="NCBIfam" id="TIGR02454">
    <property type="entry name" value="ECF_T_CbiQ"/>
    <property type="match status" value="1"/>
</dbReference>
<keyword evidence="2" id="KW-1003">Cell membrane</keyword>
<dbReference type="InterPro" id="IPR051611">
    <property type="entry name" value="ECF_transporter_component"/>
</dbReference>
<dbReference type="PANTHER" id="PTHR34857">
    <property type="entry name" value="SLL0384 PROTEIN"/>
    <property type="match status" value="1"/>
</dbReference>
<evidence type="ECO:0000256" key="2">
    <source>
        <dbReference type="ARBA" id="ARBA00022475"/>
    </source>
</evidence>
<dbReference type="PANTHER" id="PTHR34857:SF2">
    <property type="entry name" value="SLL0384 PROTEIN"/>
    <property type="match status" value="1"/>
</dbReference>
<dbReference type="RefSeq" id="WP_075073601.1">
    <property type="nucleotide sequence ID" value="NZ_DF967972.1"/>
</dbReference>
<keyword evidence="4 6" id="KW-1133">Transmembrane helix</keyword>
<organism evidence="7">
    <name type="scientific">Longilinea arvoryzae</name>
    <dbReference type="NCBI Taxonomy" id="360412"/>
    <lineage>
        <taxon>Bacteria</taxon>
        <taxon>Bacillati</taxon>
        <taxon>Chloroflexota</taxon>
        <taxon>Anaerolineae</taxon>
        <taxon>Anaerolineales</taxon>
        <taxon>Anaerolineaceae</taxon>
        <taxon>Longilinea</taxon>
    </lineage>
</organism>
<feature type="transmembrane region" description="Helical" evidence="6">
    <location>
        <begin position="67"/>
        <end position="88"/>
    </location>
</feature>
<evidence type="ECO:0000256" key="3">
    <source>
        <dbReference type="ARBA" id="ARBA00022692"/>
    </source>
</evidence>
<keyword evidence="8" id="KW-1185">Reference proteome</keyword>
<keyword evidence="5 6" id="KW-0472">Membrane</keyword>
<evidence type="ECO:0000256" key="6">
    <source>
        <dbReference type="SAM" id="Phobius"/>
    </source>
</evidence>
<evidence type="ECO:0000256" key="4">
    <source>
        <dbReference type="ARBA" id="ARBA00022989"/>
    </source>
</evidence>
<dbReference type="AlphaFoldDB" id="A0A0S7BA88"/>
<gene>
    <name evidence="7" type="ORF">LARV_02101</name>
</gene>
<dbReference type="GO" id="GO:0006824">
    <property type="term" value="P:cobalt ion transport"/>
    <property type="evidence" value="ECO:0007669"/>
    <property type="project" value="InterPro"/>
</dbReference>
<proteinExistence type="predicted"/>
<dbReference type="STRING" id="360412.LARV_02101"/>
<dbReference type="GO" id="GO:0043190">
    <property type="term" value="C:ATP-binding cassette (ABC) transporter complex"/>
    <property type="evidence" value="ECO:0007669"/>
    <property type="project" value="InterPro"/>
</dbReference>
<reference evidence="7" key="1">
    <citation type="submission" date="2015-07" db="EMBL/GenBank/DDBJ databases">
        <title>Draft Genome Sequences of Anaerolinea thermolimosa IMO-1, Bellilinea caldifistulae GOMI-1, Leptolinea tardivitalis YMTK-2, Levilinea saccharolytica KIBI-1,Longilinea arvoryzae KOME-1, Previously Described as Members of the Anaerolineaceae (Chloroflexi).</title>
        <authorList>
            <person name="Sekiguchi Y."/>
            <person name="Ohashi A."/>
            <person name="Matsuura N."/>
            <person name="Tourlousse M.D."/>
        </authorList>
    </citation>
    <scope>NUCLEOTIDE SEQUENCE [LARGE SCALE GENOMIC DNA]</scope>
    <source>
        <strain evidence="7">KOME-1</strain>
    </source>
</reference>
<feature type="transmembrane region" description="Helical" evidence="6">
    <location>
        <begin position="147"/>
        <end position="166"/>
    </location>
</feature>
<feature type="transmembrane region" description="Helical" evidence="6">
    <location>
        <begin position="15"/>
        <end position="33"/>
    </location>
</feature>
<feature type="transmembrane region" description="Helical" evidence="6">
    <location>
        <begin position="242"/>
        <end position="260"/>
    </location>
</feature>
<dbReference type="Pfam" id="PF02361">
    <property type="entry name" value="CbiQ"/>
    <property type="match status" value="1"/>
</dbReference>
<accession>A0A0S7BA88</accession>
<comment type="subcellular location">
    <subcellularLocation>
        <location evidence="1">Cell membrane</location>
        <topology evidence="1">Multi-pass membrane protein</topology>
    </subcellularLocation>
</comment>
<evidence type="ECO:0000256" key="5">
    <source>
        <dbReference type="ARBA" id="ARBA00023136"/>
    </source>
</evidence>
<dbReference type="Proteomes" id="UP000055060">
    <property type="component" value="Unassembled WGS sequence"/>
</dbReference>
<name>A0A0S7BA88_9CHLR</name>
<evidence type="ECO:0000256" key="1">
    <source>
        <dbReference type="ARBA" id="ARBA00004651"/>
    </source>
</evidence>
<protein>
    <submittedName>
        <fullName evidence="7">Cobalt ABC transporter, permease protein CbiQ</fullName>
    </submittedName>
</protein>
<dbReference type="OrthoDB" id="8585740at2"/>
<dbReference type="CDD" id="cd16914">
    <property type="entry name" value="EcfT"/>
    <property type="match status" value="1"/>
</dbReference>
<evidence type="ECO:0000313" key="8">
    <source>
        <dbReference type="Proteomes" id="UP000055060"/>
    </source>
</evidence>
<keyword evidence="3 6" id="KW-0812">Transmembrane</keyword>
<sequence length="263" mass="28937">MRELYEPNRSSIHQLDARVKVIFTLALIIALNLTPPGAWPAYILFLTLTLSLAVYSRLGVQFVLKRALLAAPFALAAIPLIFTGPAPVVPWSITPDLRILYSPAGGVRFASIAIKSWISVQAAVLLAATTRFPDLLAALQQLRVPKIFVAIIGLMWRYLFIIVEEVNRTLRARRSRSANAPMPHRSGGPLLWRARVTGNMAGSLFLRSIERSDRVYAAMLSRGYNGELPPAEARTLSARDRALLLTGIFGLMILWLLGLLTGG</sequence>
<dbReference type="InterPro" id="IPR003339">
    <property type="entry name" value="ABC/ECF_trnsptr_transmembrane"/>
</dbReference>
<dbReference type="InterPro" id="IPR012809">
    <property type="entry name" value="ECF_CbiQ"/>
</dbReference>
<dbReference type="EMBL" id="DF967972">
    <property type="protein sequence ID" value="GAP14334.1"/>
    <property type="molecule type" value="Genomic_DNA"/>
</dbReference>